<reference evidence="2 3" key="1">
    <citation type="submission" date="2018-08" db="EMBL/GenBank/DDBJ databases">
        <title>Complete genome sequence of type strain Thalassospira indica MCCC 1A01103T, isolated from isolated from deep seawater of the Indian Ocean.</title>
        <authorList>
            <person name="Liu Y."/>
        </authorList>
    </citation>
    <scope>NUCLEOTIDE SEQUENCE [LARGE SCALE GENOMIC DNA]</scope>
    <source>
        <strain evidence="2 3">PB8BT</strain>
    </source>
</reference>
<proteinExistence type="predicted"/>
<accession>A0ABM6Y124</accession>
<dbReference type="RefSeq" id="WP_064788422.1">
    <property type="nucleotide sequence ID" value="NZ_CP031555.1"/>
</dbReference>
<keyword evidence="1" id="KW-0732">Signal</keyword>
<evidence type="ECO:0000256" key="1">
    <source>
        <dbReference type="SAM" id="SignalP"/>
    </source>
</evidence>
<sequence length="220" mass="25388">MFGRLAKMLLLVLCAAPASYAQSQELSAPYSISEELFPEYQEPLFITDHVNRILEEHAGNILYPEDVAKIDLSDITPDFSRVYFSTRGGRTEVKFNRIEDGYHYFTVRSEATPNRTSEFRIKGRIYESEIDSGRFLNVRRECFFELGPCELKAKPDQKYGAFDRKFLNGVWVNKRKVIGTRGYAYQNVILDKNGIKLYSSTAYGFGREGYDYEILEETSN</sequence>
<protein>
    <submittedName>
        <fullName evidence="2">Uncharacterized protein</fullName>
    </submittedName>
</protein>
<keyword evidence="3" id="KW-1185">Reference proteome</keyword>
<feature type="signal peptide" evidence="1">
    <location>
        <begin position="1"/>
        <end position="21"/>
    </location>
</feature>
<feature type="chain" id="PRO_5046531593" evidence="1">
    <location>
        <begin position="22"/>
        <end position="220"/>
    </location>
</feature>
<gene>
    <name evidence="2" type="ORF">DY252_16435</name>
</gene>
<name>A0ABM6Y124_9PROT</name>
<evidence type="ECO:0000313" key="3">
    <source>
        <dbReference type="Proteomes" id="UP000256971"/>
    </source>
</evidence>
<dbReference type="Proteomes" id="UP000256971">
    <property type="component" value="Chromosome"/>
</dbReference>
<dbReference type="EMBL" id="CP031555">
    <property type="protein sequence ID" value="AXO15633.1"/>
    <property type="molecule type" value="Genomic_DNA"/>
</dbReference>
<evidence type="ECO:0000313" key="2">
    <source>
        <dbReference type="EMBL" id="AXO15633.1"/>
    </source>
</evidence>
<organism evidence="2 3">
    <name type="scientific">Thalassospira indica</name>
    <dbReference type="NCBI Taxonomy" id="1891279"/>
    <lineage>
        <taxon>Bacteria</taxon>
        <taxon>Pseudomonadati</taxon>
        <taxon>Pseudomonadota</taxon>
        <taxon>Alphaproteobacteria</taxon>
        <taxon>Rhodospirillales</taxon>
        <taxon>Thalassospiraceae</taxon>
        <taxon>Thalassospira</taxon>
    </lineage>
</organism>